<dbReference type="OrthoDB" id="9811016at2"/>
<evidence type="ECO:0000256" key="1">
    <source>
        <dbReference type="ARBA" id="ARBA00022829"/>
    </source>
</evidence>
<dbReference type="RefSeq" id="WP_121940967.1">
    <property type="nucleotide sequence ID" value="NZ_CP137846.1"/>
</dbReference>
<accession>A0A3L9ZYF2</accession>
<name>A0A3L9ZYF2_9BACT</name>
<comment type="function">
    <text evidence="3">Participates in chromosomal partition during cell division. May act via the formation of a condensin-like complex containing Smc and ScpB that pull DNA away from mid-cell into both cell halves.</text>
</comment>
<evidence type="ECO:0000313" key="5">
    <source>
        <dbReference type="Proteomes" id="UP000267246"/>
    </source>
</evidence>
<dbReference type="GO" id="GO:0006260">
    <property type="term" value="P:DNA replication"/>
    <property type="evidence" value="ECO:0007669"/>
    <property type="project" value="UniProtKB-UniRule"/>
</dbReference>
<dbReference type="GO" id="GO:0007059">
    <property type="term" value="P:chromosome segregation"/>
    <property type="evidence" value="ECO:0007669"/>
    <property type="project" value="UniProtKB-UniRule"/>
</dbReference>
<protein>
    <recommendedName>
        <fullName evidence="2 3">Segregation and condensation protein A</fullName>
    </recommendedName>
</protein>
<keyword evidence="3" id="KW-0131">Cell cycle</keyword>
<dbReference type="EMBL" id="REFI01000010">
    <property type="protein sequence ID" value="RMA77476.1"/>
    <property type="molecule type" value="Genomic_DNA"/>
</dbReference>
<dbReference type="AlphaFoldDB" id="A0A3L9ZYF2"/>
<gene>
    <name evidence="3" type="primary">scpA</name>
    <name evidence="4" type="ORF">JN00_0522</name>
</gene>
<comment type="caution">
    <text evidence="4">The sequence shown here is derived from an EMBL/GenBank/DDBJ whole genome shotgun (WGS) entry which is preliminary data.</text>
</comment>
<dbReference type="GO" id="GO:0005737">
    <property type="term" value="C:cytoplasm"/>
    <property type="evidence" value="ECO:0007669"/>
    <property type="project" value="UniProtKB-SubCell"/>
</dbReference>
<dbReference type="Gene3D" id="6.10.250.2410">
    <property type="match status" value="1"/>
</dbReference>
<dbReference type="InterPro" id="IPR003768">
    <property type="entry name" value="ScpA"/>
</dbReference>
<evidence type="ECO:0000256" key="2">
    <source>
        <dbReference type="ARBA" id="ARBA00044777"/>
    </source>
</evidence>
<keyword evidence="3" id="KW-0132">Cell division</keyword>
<dbReference type="Pfam" id="PF02616">
    <property type="entry name" value="SMC_ScpA"/>
    <property type="match status" value="1"/>
</dbReference>
<comment type="subcellular location">
    <subcellularLocation>
        <location evidence="3">Cytoplasm</location>
    </subcellularLocation>
    <text evidence="3">Associated with two foci at the outer edges of the nucleoid region in young cells, and at four foci within both cell halves in older cells.</text>
</comment>
<dbReference type="NCBIfam" id="NF000994">
    <property type="entry name" value="PRK00104.1-3"/>
    <property type="match status" value="1"/>
</dbReference>
<sequence length="270" mass="31497">MPEELKKPTVREISISEDKEKENVKNAGEKHTFHLANFNGPLDLLVTLIKEKNVSIFDVDLAELASQYLEIIKNIEPYEFDMASEYLVMGATLLQLKARMLLADPEVEEEVKKEKKRLLEQIAEYQKFKEISQVLKKQEEIRQNFYTKDPEETAEFERPIDATVLEGHANSSRLVVAIRKMFERVYAELIRNVTITTIAISPEEQKQRIIQLFKGRDELEFQEVFNVPSTGHFVITLLAILDLARQQIVIMRQDEDEGLIYFRKGEMYEE</sequence>
<keyword evidence="1 3" id="KW-0159">Chromosome partition</keyword>
<reference evidence="4 5" key="1">
    <citation type="submission" date="2018-10" db="EMBL/GenBank/DDBJ databases">
        <title>Genomic Encyclopedia of Archaeal and Bacterial Type Strains, Phase II (KMG-II): from individual species to whole genera.</title>
        <authorList>
            <person name="Goeker M."/>
        </authorList>
    </citation>
    <scope>NUCLEOTIDE SEQUENCE [LARGE SCALE GENOMIC DNA]</scope>
    <source>
        <strain evidence="4 5">ATCC 29870</strain>
    </source>
</reference>
<comment type="subunit">
    <text evidence="3">Component of a cohesin-like complex composed of ScpA, ScpB and the Smc homodimer, in which ScpA and ScpB bind to the head domain of Smc. The presence of the three proteins is required for the association of the complex with DNA.</text>
</comment>
<dbReference type="GO" id="GO:0051301">
    <property type="term" value="P:cell division"/>
    <property type="evidence" value="ECO:0007669"/>
    <property type="project" value="UniProtKB-KW"/>
</dbReference>
<organism evidence="4 5">
    <name type="scientific">Metamycoplasma subdolum</name>
    <dbReference type="NCBI Taxonomy" id="92407"/>
    <lineage>
        <taxon>Bacteria</taxon>
        <taxon>Bacillati</taxon>
        <taxon>Mycoplasmatota</taxon>
        <taxon>Mycoplasmoidales</taxon>
        <taxon>Metamycoplasmataceae</taxon>
        <taxon>Metamycoplasma</taxon>
    </lineage>
</organism>
<comment type="similarity">
    <text evidence="3">Belongs to the ScpA family.</text>
</comment>
<dbReference type="PANTHER" id="PTHR33969:SF2">
    <property type="entry name" value="SEGREGATION AND CONDENSATION PROTEIN A"/>
    <property type="match status" value="1"/>
</dbReference>
<dbReference type="PANTHER" id="PTHR33969">
    <property type="entry name" value="SEGREGATION AND CONDENSATION PROTEIN A"/>
    <property type="match status" value="1"/>
</dbReference>
<dbReference type="HAMAP" id="MF_01805">
    <property type="entry name" value="ScpA"/>
    <property type="match status" value="1"/>
</dbReference>
<keyword evidence="3" id="KW-0963">Cytoplasm</keyword>
<keyword evidence="5" id="KW-1185">Reference proteome</keyword>
<dbReference type="Proteomes" id="UP000267246">
    <property type="component" value="Unassembled WGS sequence"/>
</dbReference>
<proteinExistence type="inferred from homology"/>
<evidence type="ECO:0000313" key="4">
    <source>
        <dbReference type="EMBL" id="RMA77476.1"/>
    </source>
</evidence>
<evidence type="ECO:0000256" key="3">
    <source>
        <dbReference type="HAMAP-Rule" id="MF_01805"/>
    </source>
</evidence>